<name>A0A2Z6SMV9_9GLOM</name>
<comment type="caution">
    <text evidence="2">The sequence shown here is derived from an EMBL/GenBank/DDBJ whole genome shotgun (WGS) entry which is preliminary data.</text>
</comment>
<dbReference type="PROSITE" id="PS50011">
    <property type="entry name" value="PROTEIN_KINASE_DOM"/>
    <property type="match status" value="1"/>
</dbReference>
<dbReference type="InterPro" id="IPR051681">
    <property type="entry name" value="Ser/Thr_Kinases-Pseudokinases"/>
</dbReference>
<dbReference type="GO" id="GO:0005524">
    <property type="term" value="F:ATP binding"/>
    <property type="evidence" value="ECO:0007669"/>
    <property type="project" value="InterPro"/>
</dbReference>
<dbReference type="Gene3D" id="1.10.510.10">
    <property type="entry name" value="Transferase(Phosphotransferase) domain 1"/>
    <property type="match status" value="1"/>
</dbReference>
<accession>A0A2Z6SMV9</accession>
<reference evidence="2 3" key="1">
    <citation type="submission" date="2017-11" db="EMBL/GenBank/DDBJ databases">
        <title>The genome of Rhizophagus clarus HR1 reveals common genetic basis of auxotrophy among arbuscular mycorrhizal fungi.</title>
        <authorList>
            <person name="Kobayashi Y."/>
        </authorList>
    </citation>
    <scope>NUCLEOTIDE SEQUENCE [LARGE SCALE GENOMIC DNA]</scope>
    <source>
        <strain evidence="2 3">HR1</strain>
    </source>
</reference>
<dbReference type="Pfam" id="PF07714">
    <property type="entry name" value="PK_Tyr_Ser-Thr"/>
    <property type="match status" value="1"/>
</dbReference>
<dbReference type="SUPFAM" id="SSF56112">
    <property type="entry name" value="Protein kinase-like (PK-like)"/>
    <property type="match status" value="1"/>
</dbReference>
<evidence type="ECO:0000313" key="3">
    <source>
        <dbReference type="Proteomes" id="UP000247702"/>
    </source>
</evidence>
<dbReference type="PANTHER" id="PTHR44329">
    <property type="entry name" value="SERINE/THREONINE-PROTEIN KINASE TNNI3K-RELATED"/>
    <property type="match status" value="1"/>
</dbReference>
<dbReference type="AlphaFoldDB" id="A0A2Z6SMV9"/>
<feature type="domain" description="Protein kinase" evidence="1">
    <location>
        <begin position="682"/>
        <end position="962"/>
    </location>
</feature>
<gene>
    <name evidence="2" type="ORF">RclHR1_00810011</name>
</gene>
<protein>
    <recommendedName>
        <fullName evidence="1">Protein kinase domain-containing protein</fullName>
    </recommendedName>
</protein>
<dbReference type="EMBL" id="BEXD01004215">
    <property type="protein sequence ID" value="GBC08419.1"/>
    <property type="molecule type" value="Genomic_DNA"/>
</dbReference>
<dbReference type="PANTHER" id="PTHR44329:SF297">
    <property type="entry name" value="RECEPTOR-INTERACTING SERINE_THREONINE-PROTEIN KINASE 3"/>
    <property type="match status" value="1"/>
</dbReference>
<dbReference type="InterPro" id="IPR000719">
    <property type="entry name" value="Prot_kinase_dom"/>
</dbReference>
<dbReference type="InterPro" id="IPR011009">
    <property type="entry name" value="Kinase-like_dom_sf"/>
</dbReference>
<proteinExistence type="predicted"/>
<dbReference type="Proteomes" id="UP000247702">
    <property type="component" value="Unassembled WGS sequence"/>
</dbReference>
<sequence>MELDFTDFVTGKKIIVENWTSENEIIDNFIKNKQLEYDGNDTVFEWIPFNKLIITKEAVDNCLTTAVWNEGPLYYYNGSNNKGLSYYDDDSDDNAWIRESYKRVILRFLNDSQNITDEFINKIESYLPNNTSYKDCEWYYYGISQNPETKVCILVFSEKYSNYFCEKCGNKYENEYSKYCVTCQMNHLRINFTNRISGNEKIDSFIQEKQLKYKGGKEVFEWIPNNEFIYIKETGDNCLITAIWKDGPLSYDRGEWIRTSRKRVTLRFFDALQNITDEFINKIESYLSNNKSDCYYGISKNPDTKVYTLVFNDKYLDEYCINCDNKYENRDNKWCEPCQISYLKGNFTNWTSRNVKLDNFIKEKQLKINKFYDKIFEWIPYDKFIKINEIDRENGFATALLKDGPLFYNTKEKRLMRESYKNVCLKYLYNSQNITDEFLDEVESYLKSGSYGISQNQNTKVYMLVFYNAYFDYYCEKCDKSIQNTWCRPCQLNRLKDTFPNWTSGNEKIDCLIQKLQLYIKNHNDTIFEWIPHNEFINIKETVKSDFVTAIWKVGPSCYSKLERKYKRKLNEEVLLKHLYDSQNINHMILNKIANSIKESYGLSQDPDTKDLILVLQPKYYCQNCGKRCNNRLEMDNKICALCHTSHENNKIQNLIREMRSNINYNFSKLYIIFEWIPYDQFVDIKKVGKGGFSIVYSAMWKDGLFTYDEHNNKWKRKSNIRVALKCLNDSQNFPDKFINEVKVYPNQKIDNIIKIYGISQNPDTKDYIIVFEYAEGGNFNDYLEKNYKSFDWFSGLKVLNNIFDGLNEIHQKEMVHRDFHIGNILFTKITKLIKDKYEVHDNACISDMGLCKKIDDINETSIYGVMPYVAPEVLNGKPYKQVADIYSFGMIMYVIATGKQPFADCAHDKVLALQICKGIRPEINEQIAPKIYIDLMKRCWDSNPDNRPNCSEIKESIDLFYHSLDQNFKEKKKQHYEIEKQFNDTQECRKKSLLSVKNNQSTTHTQAIYISRLLNPYTAENLPRCDDNINNNTVPITDFTNL</sequence>
<evidence type="ECO:0000259" key="1">
    <source>
        <dbReference type="PROSITE" id="PS50011"/>
    </source>
</evidence>
<dbReference type="GO" id="GO:0004674">
    <property type="term" value="F:protein serine/threonine kinase activity"/>
    <property type="evidence" value="ECO:0007669"/>
    <property type="project" value="TreeGrafter"/>
</dbReference>
<evidence type="ECO:0000313" key="2">
    <source>
        <dbReference type="EMBL" id="GBC08419.1"/>
    </source>
</evidence>
<organism evidence="2 3">
    <name type="scientific">Rhizophagus clarus</name>
    <dbReference type="NCBI Taxonomy" id="94130"/>
    <lineage>
        <taxon>Eukaryota</taxon>
        <taxon>Fungi</taxon>
        <taxon>Fungi incertae sedis</taxon>
        <taxon>Mucoromycota</taxon>
        <taxon>Glomeromycotina</taxon>
        <taxon>Glomeromycetes</taxon>
        <taxon>Glomerales</taxon>
        <taxon>Glomeraceae</taxon>
        <taxon>Rhizophagus</taxon>
    </lineage>
</organism>
<dbReference type="InterPro" id="IPR001245">
    <property type="entry name" value="Ser-Thr/Tyr_kinase_cat_dom"/>
</dbReference>
<keyword evidence="3" id="KW-1185">Reference proteome</keyword>